<dbReference type="InterPro" id="IPR013854">
    <property type="entry name" value="TF_AP2_C"/>
</dbReference>
<feature type="domain" description="Transcription factor AP-2 C-terminal" evidence="7">
    <location>
        <begin position="225"/>
        <end position="425"/>
    </location>
</feature>
<protein>
    <submittedName>
        <fullName evidence="9">TF_AP-2 domain-containing protein</fullName>
    </submittedName>
</protein>
<proteinExistence type="inferred from homology"/>
<comment type="subcellular location">
    <subcellularLocation>
        <location evidence="1">Nucleus</location>
    </subcellularLocation>
</comment>
<dbReference type="STRING" id="131310.A0A0N4ZHY6"/>
<evidence type="ECO:0000256" key="3">
    <source>
        <dbReference type="ARBA" id="ARBA00023015"/>
    </source>
</evidence>
<accession>A0A0N4ZHY6</accession>
<sequence>MSSVETINSITTFLPEDIAKILSTLNQSNQVKENNDSKMEKVIINSNNEINSINSSFTSFNKSTEDEEKNDNKSINKQIGINLPRECNTSNRKRNYVIGQLLESKKCRYDLDVKISEGNSNQGSMLDRLNYIGEEDTETNSSLASMSSQNSTIISPNNSPNTCIKNDNNTLTNSINPSDIFENNANLLILYNKIPLNILQMGKASGKDQGVTEFPVMNVPNDKIFAQVPGRLSLLSNVVKYKMTVSEIRRRLLGPESFNFSLLGALLRRAKMPAKSQALVTELGEIGLYISRGRRRISNVTLLSALTEAEALVLAKDFSSVSKQHFPVKEIAEDANKKFIKDYSNGCVLKKENVSERINKLKNAIEIFEEISHYMLADRSPILDQEDPSILPEKIQEQLSHYSMLTHGFGSKALLVGMQVGIKYINAVLTDLNESIVISNVKETDKII</sequence>
<evidence type="ECO:0000313" key="9">
    <source>
        <dbReference type="WBParaSite" id="PTRK_0000753100.1"/>
    </source>
</evidence>
<dbReference type="GO" id="GO:0000977">
    <property type="term" value="F:RNA polymerase II transcription regulatory region sequence-specific DNA binding"/>
    <property type="evidence" value="ECO:0007669"/>
    <property type="project" value="TreeGrafter"/>
</dbReference>
<evidence type="ECO:0000256" key="5">
    <source>
        <dbReference type="ARBA" id="ARBA00023163"/>
    </source>
</evidence>
<dbReference type="GO" id="GO:0042127">
    <property type="term" value="P:regulation of cell population proliferation"/>
    <property type="evidence" value="ECO:0007669"/>
    <property type="project" value="TreeGrafter"/>
</dbReference>
<dbReference type="Pfam" id="PF03299">
    <property type="entry name" value="TF_AP-2"/>
    <property type="match status" value="1"/>
</dbReference>
<dbReference type="PANTHER" id="PTHR10812:SF17">
    <property type="entry name" value="TRANSCRIPTION FACTOR AP-2, ISOFORM D"/>
    <property type="match status" value="1"/>
</dbReference>
<name>A0A0N4ZHY6_PARTI</name>
<dbReference type="PANTHER" id="PTHR10812">
    <property type="entry name" value="TRANSCRIPTION FACTOR AP-2"/>
    <property type="match status" value="1"/>
</dbReference>
<dbReference type="WBParaSite" id="PTRK_0000753100.1">
    <property type="protein sequence ID" value="PTRK_0000753100.1"/>
    <property type="gene ID" value="PTRK_0000753100"/>
</dbReference>
<keyword evidence="4" id="KW-0238">DNA-binding</keyword>
<dbReference type="InterPro" id="IPR004979">
    <property type="entry name" value="TF_AP2"/>
</dbReference>
<evidence type="ECO:0000259" key="7">
    <source>
        <dbReference type="Pfam" id="PF03299"/>
    </source>
</evidence>
<evidence type="ECO:0000256" key="6">
    <source>
        <dbReference type="ARBA" id="ARBA00023242"/>
    </source>
</evidence>
<dbReference type="Proteomes" id="UP000038045">
    <property type="component" value="Unplaced"/>
</dbReference>
<reference evidence="9" key="1">
    <citation type="submission" date="2017-02" db="UniProtKB">
        <authorList>
            <consortium name="WormBaseParasite"/>
        </authorList>
    </citation>
    <scope>IDENTIFICATION</scope>
</reference>
<keyword evidence="8" id="KW-1185">Reference proteome</keyword>
<keyword evidence="3" id="KW-0805">Transcription regulation</keyword>
<evidence type="ECO:0000313" key="8">
    <source>
        <dbReference type="Proteomes" id="UP000038045"/>
    </source>
</evidence>
<evidence type="ECO:0000256" key="4">
    <source>
        <dbReference type="ARBA" id="ARBA00023125"/>
    </source>
</evidence>
<dbReference type="GO" id="GO:0000981">
    <property type="term" value="F:DNA-binding transcription factor activity, RNA polymerase II-specific"/>
    <property type="evidence" value="ECO:0007669"/>
    <property type="project" value="TreeGrafter"/>
</dbReference>
<dbReference type="GO" id="GO:0005634">
    <property type="term" value="C:nucleus"/>
    <property type="evidence" value="ECO:0007669"/>
    <property type="project" value="UniProtKB-SubCell"/>
</dbReference>
<dbReference type="AlphaFoldDB" id="A0A0N4ZHY6"/>
<keyword evidence="5" id="KW-0804">Transcription</keyword>
<organism evidence="8 9">
    <name type="scientific">Parastrongyloides trichosuri</name>
    <name type="common">Possum-specific nematode worm</name>
    <dbReference type="NCBI Taxonomy" id="131310"/>
    <lineage>
        <taxon>Eukaryota</taxon>
        <taxon>Metazoa</taxon>
        <taxon>Ecdysozoa</taxon>
        <taxon>Nematoda</taxon>
        <taxon>Chromadorea</taxon>
        <taxon>Rhabditida</taxon>
        <taxon>Tylenchina</taxon>
        <taxon>Panagrolaimomorpha</taxon>
        <taxon>Strongyloidoidea</taxon>
        <taxon>Strongyloididae</taxon>
        <taxon>Parastrongyloides</taxon>
    </lineage>
</organism>
<evidence type="ECO:0000256" key="2">
    <source>
        <dbReference type="ARBA" id="ARBA00007770"/>
    </source>
</evidence>
<dbReference type="PRINTS" id="PR01748">
    <property type="entry name" value="AP2TNSCPFCT"/>
</dbReference>
<comment type="similarity">
    <text evidence="2">Belongs to the AP-2 family.</text>
</comment>
<evidence type="ECO:0000256" key="1">
    <source>
        <dbReference type="ARBA" id="ARBA00004123"/>
    </source>
</evidence>
<keyword evidence="6" id="KW-0539">Nucleus</keyword>